<accession>A0A1G8PQT3</accession>
<dbReference type="InterPro" id="IPR012349">
    <property type="entry name" value="Split_barrel_FMN-bd"/>
</dbReference>
<keyword evidence="4" id="KW-1185">Reference proteome</keyword>
<dbReference type="GO" id="GO:0005829">
    <property type="term" value="C:cytosol"/>
    <property type="evidence" value="ECO:0007669"/>
    <property type="project" value="TreeGrafter"/>
</dbReference>
<dbReference type="GO" id="GO:0016627">
    <property type="term" value="F:oxidoreductase activity, acting on the CH-CH group of donors"/>
    <property type="evidence" value="ECO:0007669"/>
    <property type="project" value="TreeGrafter"/>
</dbReference>
<dbReference type="PANTHER" id="PTHR35176:SF4">
    <property type="entry name" value="PYRIDOXAMINE 5'-PHOSPHATE OXIDASE-RELATED FMN-BINDING"/>
    <property type="match status" value="1"/>
</dbReference>
<organism evidence="3 4">
    <name type="scientific">Rhodococcus triatomae</name>
    <dbReference type="NCBI Taxonomy" id="300028"/>
    <lineage>
        <taxon>Bacteria</taxon>
        <taxon>Bacillati</taxon>
        <taxon>Actinomycetota</taxon>
        <taxon>Actinomycetes</taxon>
        <taxon>Mycobacteriales</taxon>
        <taxon>Nocardiaceae</taxon>
        <taxon>Rhodococcus</taxon>
    </lineage>
</organism>
<dbReference type="AlphaFoldDB" id="A0A1G8PQT3"/>
<dbReference type="InterPro" id="IPR052019">
    <property type="entry name" value="F420H2_bilvrd_red/Heme_oxyg"/>
</dbReference>
<dbReference type="SUPFAM" id="SSF50475">
    <property type="entry name" value="FMN-binding split barrel"/>
    <property type="match status" value="1"/>
</dbReference>
<feature type="domain" description="Pyridoxamine 5'-phosphate oxidase N-terminal" evidence="2">
    <location>
        <begin position="25"/>
        <end position="149"/>
    </location>
</feature>
<dbReference type="GO" id="GO:0070967">
    <property type="term" value="F:coenzyme F420 binding"/>
    <property type="evidence" value="ECO:0007669"/>
    <property type="project" value="TreeGrafter"/>
</dbReference>
<dbReference type="Proteomes" id="UP000183263">
    <property type="component" value="Unassembled WGS sequence"/>
</dbReference>
<dbReference type="Gene3D" id="2.30.110.10">
    <property type="entry name" value="Electron Transport, Fmn-binding Protein, Chain A"/>
    <property type="match status" value="1"/>
</dbReference>
<dbReference type="OrthoDB" id="157302at2"/>
<evidence type="ECO:0000313" key="3">
    <source>
        <dbReference type="EMBL" id="SDI94793.1"/>
    </source>
</evidence>
<evidence type="ECO:0000259" key="2">
    <source>
        <dbReference type="Pfam" id="PF01243"/>
    </source>
</evidence>
<protein>
    <submittedName>
        <fullName evidence="3">Nitroimidazol reductase NimA, pyridoxamine 5'-phosphate oxidase superfamily</fullName>
    </submittedName>
</protein>
<dbReference type="PANTHER" id="PTHR35176">
    <property type="entry name" value="HEME OXYGENASE HI_0854-RELATED"/>
    <property type="match status" value="1"/>
</dbReference>
<dbReference type="EMBL" id="FNDN01000013">
    <property type="protein sequence ID" value="SDI94793.1"/>
    <property type="molecule type" value="Genomic_DNA"/>
</dbReference>
<name>A0A1G8PQT3_9NOCA</name>
<dbReference type="InterPro" id="IPR011576">
    <property type="entry name" value="Pyridox_Oxase_N"/>
</dbReference>
<evidence type="ECO:0000313" key="4">
    <source>
        <dbReference type="Proteomes" id="UP000183263"/>
    </source>
</evidence>
<keyword evidence="1" id="KW-0560">Oxidoreductase</keyword>
<proteinExistence type="predicted"/>
<reference evidence="3 4" key="1">
    <citation type="submission" date="2016-10" db="EMBL/GenBank/DDBJ databases">
        <authorList>
            <person name="de Groot N.N."/>
        </authorList>
    </citation>
    <scope>NUCLEOTIDE SEQUENCE [LARGE SCALE GENOMIC DNA]</scope>
    <source>
        <strain evidence="3 4">DSM 44892</strain>
    </source>
</reference>
<dbReference type="Pfam" id="PF01243">
    <property type="entry name" value="PNPOx_N"/>
    <property type="match status" value="1"/>
</dbReference>
<sequence length="173" mass="18811">MTLPDPSVRLDRRFSDPDAQPTPWPQVREQLSAAPLYWLSTVRPDGRPHTTPLIGVWVADALHICTGAEEQKARNLASNPAVTVTTGTAALDAGTDVVVEGTAGLLAEDGALRDVAAEYLRKYGPEWQFDVRDGAFHHEHSSPLVYRIDAAAVFAFAKGVSGQTRFEWGGFAR</sequence>
<dbReference type="RefSeq" id="WP_072739485.1">
    <property type="nucleotide sequence ID" value="NZ_CP048813.1"/>
</dbReference>
<gene>
    <name evidence="3" type="ORF">SAMN05444695_113109</name>
</gene>
<evidence type="ECO:0000256" key="1">
    <source>
        <dbReference type="ARBA" id="ARBA00023002"/>
    </source>
</evidence>